<evidence type="ECO:0000256" key="1">
    <source>
        <dbReference type="SAM" id="MobiDB-lite"/>
    </source>
</evidence>
<comment type="caution">
    <text evidence="2">The sequence shown here is derived from an EMBL/GenBank/DDBJ whole genome shotgun (WGS) entry which is preliminary data.</text>
</comment>
<name>A0A1C7LTL0_GRIFR</name>
<dbReference type="EMBL" id="LUGG01000025">
    <property type="protein sequence ID" value="OBZ67249.1"/>
    <property type="molecule type" value="Genomic_DNA"/>
</dbReference>
<sequence length="164" mass="17541">MEDVVEELIGEEIYDEFDPEGQSCLVSYLSPDAKRFLARKRLVAPARAEVTADLMQRTAVTAPSSPTFKPSGFASSSQGHALTITPRSPSPALSEASVHAVLRSGPGNVTPLRTRSIASTIAGAGRAIAKAGRSRSRHRANTAPEEREAFESHSEKIPEDKTQG</sequence>
<keyword evidence="3" id="KW-1185">Reference proteome</keyword>
<feature type="compositionally biased region" description="Polar residues" evidence="1">
    <location>
        <begin position="61"/>
        <end position="80"/>
    </location>
</feature>
<evidence type="ECO:0000313" key="2">
    <source>
        <dbReference type="EMBL" id="OBZ67249.1"/>
    </source>
</evidence>
<protein>
    <submittedName>
        <fullName evidence="2">Uncharacterized protein</fullName>
    </submittedName>
</protein>
<gene>
    <name evidence="2" type="ORF">A0H81_12954</name>
</gene>
<dbReference type="OrthoDB" id="3265509at2759"/>
<organism evidence="2 3">
    <name type="scientific">Grifola frondosa</name>
    <name type="common">Maitake</name>
    <name type="synonym">Polyporus frondosus</name>
    <dbReference type="NCBI Taxonomy" id="5627"/>
    <lineage>
        <taxon>Eukaryota</taxon>
        <taxon>Fungi</taxon>
        <taxon>Dikarya</taxon>
        <taxon>Basidiomycota</taxon>
        <taxon>Agaricomycotina</taxon>
        <taxon>Agaricomycetes</taxon>
        <taxon>Polyporales</taxon>
        <taxon>Grifolaceae</taxon>
        <taxon>Grifola</taxon>
    </lineage>
</organism>
<dbReference type="Proteomes" id="UP000092993">
    <property type="component" value="Unassembled WGS sequence"/>
</dbReference>
<dbReference type="AlphaFoldDB" id="A0A1C7LTL0"/>
<proteinExistence type="predicted"/>
<feature type="region of interest" description="Disordered" evidence="1">
    <location>
        <begin position="61"/>
        <end position="91"/>
    </location>
</feature>
<feature type="region of interest" description="Disordered" evidence="1">
    <location>
        <begin position="126"/>
        <end position="164"/>
    </location>
</feature>
<reference evidence="2 3" key="1">
    <citation type="submission" date="2016-03" db="EMBL/GenBank/DDBJ databases">
        <title>Whole genome sequencing of Grifola frondosa 9006-11.</title>
        <authorList>
            <person name="Min B."/>
            <person name="Park H."/>
            <person name="Kim J.-G."/>
            <person name="Cho H."/>
            <person name="Oh Y.-L."/>
            <person name="Kong W.-S."/>
            <person name="Choi I.-G."/>
        </authorList>
    </citation>
    <scope>NUCLEOTIDE SEQUENCE [LARGE SCALE GENOMIC DNA]</scope>
    <source>
        <strain evidence="2 3">9006-11</strain>
    </source>
</reference>
<feature type="compositionally biased region" description="Basic and acidic residues" evidence="1">
    <location>
        <begin position="144"/>
        <end position="164"/>
    </location>
</feature>
<accession>A0A1C7LTL0</accession>
<evidence type="ECO:0000313" key="3">
    <source>
        <dbReference type="Proteomes" id="UP000092993"/>
    </source>
</evidence>